<reference evidence="5" key="1">
    <citation type="journal article" date="2014" name="Int. J. Syst. Evol. Microbiol.">
        <title>Complete genome sequence of Corynebacterium casei LMG S-19264T (=DSM 44701T), isolated from a smear-ripened cheese.</title>
        <authorList>
            <consortium name="US DOE Joint Genome Institute (JGI-PGF)"/>
            <person name="Walter F."/>
            <person name="Albersmeier A."/>
            <person name="Kalinowski J."/>
            <person name="Ruckert C."/>
        </authorList>
    </citation>
    <scope>NUCLEOTIDE SEQUENCE</scope>
    <source>
        <strain evidence="5">CCM 8711</strain>
    </source>
</reference>
<evidence type="ECO:0000256" key="3">
    <source>
        <dbReference type="ARBA" id="ARBA00023163"/>
    </source>
</evidence>
<dbReference type="RefSeq" id="WP_188417981.1">
    <property type="nucleotide sequence ID" value="NZ_BMDO01000009.1"/>
</dbReference>
<evidence type="ECO:0000256" key="2">
    <source>
        <dbReference type="ARBA" id="ARBA00023125"/>
    </source>
</evidence>
<dbReference type="SUPFAM" id="SSF46785">
    <property type="entry name" value="Winged helix' DNA-binding domain"/>
    <property type="match status" value="1"/>
</dbReference>
<evidence type="ECO:0000259" key="4">
    <source>
        <dbReference type="PROSITE" id="PS50949"/>
    </source>
</evidence>
<proteinExistence type="predicted"/>
<dbReference type="AlphaFoldDB" id="A0A917JAX9"/>
<dbReference type="Gene3D" id="1.10.10.10">
    <property type="entry name" value="Winged helix-like DNA-binding domain superfamily/Winged helix DNA-binding domain"/>
    <property type="match status" value="1"/>
</dbReference>
<dbReference type="InterPro" id="IPR000524">
    <property type="entry name" value="Tscrpt_reg_HTH_GntR"/>
</dbReference>
<dbReference type="EMBL" id="BMDO01000009">
    <property type="protein sequence ID" value="GGI51871.1"/>
    <property type="molecule type" value="Genomic_DNA"/>
</dbReference>
<dbReference type="PROSITE" id="PS50949">
    <property type="entry name" value="HTH_GNTR"/>
    <property type="match status" value="1"/>
</dbReference>
<reference evidence="5" key="2">
    <citation type="submission" date="2020-09" db="EMBL/GenBank/DDBJ databases">
        <authorList>
            <person name="Sun Q."/>
            <person name="Sedlacek I."/>
        </authorList>
    </citation>
    <scope>NUCLEOTIDE SEQUENCE</scope>
    <source>
        <strain evidence="5">CCM 8711</strain>
    </source>
</reference>
<keyword evidence="1" id="KW-0805">Transcription regulation</keyword>
<sequence>MNFKDKEAIYLQIAVYISDHISLGKWLPEQKLPSVRELAGELQVNPNTVMRTYEYLQNQEIVFNKRGLGLFVAADALDRIKSNRKERFLQQELPEFFRSLYVLDISLEEVQQRYEKFKTENYPN</sequence>
<dbReference type="GO" id="GO:0003677">
    <property type="term" value="F:DNA binding"/>
    <property type="evidence" value="ECO:0007669"/>
    <property type="project" value="UniProtKB-KW"/>
</dbReference>
<dbReference type="PANTHER" id="PTHR38445">
    <property type="entry name" value="HTH-TYPE TRANSCRIPTIONAL REPRESSOR YTRA"/>
    <property type="match status" value="1"/>
</dbReference>
<dbReference type="Pfam" id="PF00392">
    <property type="entry name" value="GntR"/>
    <property type="match status" value="1"/>
</dbReference>
<feature type="domain" description="HTH gntR-type" evidence="4">
    <location>
        <begin position="7"/>
        <end position="75"/>
    </location>
</feature>
<dbReference type="CDD" id="cd07377">
    <property type="entry name" value="WHTH_GntR"/>
    <property type="match status" value="1"/>
</dbReference>
<dbReference type="GO" id="GO:0003700">
    <property type="term" value="F:DNA-binding transcription factor activity"/>
    <property type="evidence" value="ECO:0007669"/>
    <property type="project" value="InterPro"/>
</dbReference>
<gene>
    <name evidence="5" type="ORF">GCM10011425_30830</name>
</gene>
<keyword evidence="2" id="KW-0238">DNA-binding</keyword>
<dbReference type="InterPro" id="IPR036388">
    <property type="entry name" value="WH-like_DNA-bd_sf"/>
</dbReference>
<evidence type="ECO:0000313" key="5">
    <source>
        <dbReference type="EMBL" id="GGI51871.1"/>
    </source>
</evidence>
<protein>
    <submittedName>
        <fullName evidence="5">GntR family transcriptional regulator</fullName>
    </submittedName>
</protein>
<evidence type="ECO:0000256" key="1">
    <source>
        <dbReference type="ARBA" id="ARBA00023015"/>
    </source>
</evidence>
<evidence type="ECO:0000313" key="6">
    <source>
        <dbReference type="Proteomes" id="UP000662074"/>
    </source>
</evidence>
<dbReference type="InterPro" id="IPR036390">
    <property type="entry name" value="WH_DNA-bd_sf"/>
</dbReference>
<dbReference type="SMART" id="SM00345">
    <property type="entry name" value="HTH_GNTR"/>
    <property type="match status" value="1"/>
</dbReference>
<name>A0A917JAX9_9SPHI</name>
<comment type="caution">
    <text evidence="5">The sequence shown here is derived from an EMBL/GenBank/DDBJ whole genome shotgun (WGS) entry which is preliminary data.</text>
</comment>
<keyword evidence="6" id="KW-1185">Reference proteome</keyword>
<dbReference type="Proteomes" id="UP000662074">
    <property type="component" value="Unassembled WGS sequence"/>
</dbReference>
<keyword evidence="3" id="KW-0804">Transcription</keyword>
<dbReference type="PANTHER" id="PTHR38445:SF10">
    <property type="entry name" value="GNTR-FAMILY TRANSCRIPTIONAL REGULATOR"/>
    <property type="match status" value="1"/>
</dbReference>
<accession>A0A917JAX9</accession>
<organism evidence="5 6">
    <name type="scientific">Mucilaginibacter galii</name>
    <dbReference type="NCBI Taxonomy" id="2005073"/>
    <lineage>
        <taxon>Bacteria</taxon>
        <taxon>Pseudomonadati</taxon>
        <taxon>Bacteroidota</taxon>
        <taxon>Sphingobacteriia</taxon>
        <taxon>Sphingobacteriales</taxon>
        <taxon>Sphingobacteriaceae</taxon>
        <taxon>Mucilaginibacter</taxon>
    </lineage>
</organism>
<dbReference type="Gene3D" id="1.10.287.100">
    <property type="match status" value="1"/>
</dbReference>